<evidence type="ECO:0000313" key="1">
    <source>
        <dbReference type="EMBL" id="CEK99779.1"/>
    </source>
</evidence>
<feature type="non-terminal residue" evidence="1">
    <location>
        <position position="1"/>
    </location>
</feature>
<accession>A0A0B7C2S6</accession>
<dbReference type="InterPro" id="IPR035914">
    <property type="entry name" value="Sperma_CUB_dom_sf"/>
</dbReference>
<feature type="non-terminal residue" evidence="1">
    <location>
        <position position="100"/>
    </location>
</feature>
<dbReference type="SUPFAM" id="SSF49854">
    <property type="entry name" value="Spermadhesin, CUB domain"/>
    <property type="match status" value="1"/>
</dbReference>
<evidence type="ECO:0008006" key="2">
    <source>
        <dbReference type="Google" id="ProtNLM"/>
    </source>
</evidence>
<dbReference type="EMBL" id="HACG01052908">
    <property type="protein sequence ID" value="CEK99779.1"/>
    <property type="molecule type" value="Transcribed_RNA"/>
</dbReference>
<proteinExistence type="predicted"/>
<name>A0A0B7C2S6_9EUPU</name>
<protein>
    <recommendedName>
        <fullName evidence="2">CUB domain-containing protein</fullName>
    </recommendedName>
</protein>
<dbReference type="AlphaFoldDB" id="A0A0B7C2S6"/>
<organism evidence="1">
    <name type="scientific">Arion vulgaris</name>
    <dbReference type="NCBI Taxonomy" id="1028688"/>
    <lineage>
        <taxon>Eukaryota</taxon>
        <taxon>Metazoa</taxon>
        <taxon>Spiralia</taxon>
        <taxon>Lophotrochozoa</taxon>
        <taxon>Mollusca</taxon>
        <taxon>Gastropoda</taxon>
        <taxon>Heterobranchia</taxon>
        <taxon>Euthyneura</taxon>
        <taxon>Panpulmonata</taxon>
        <taxon>Eupulmonata</taxon>
        <taxon>Stylommatophora</taxon>
        <taxon>Helicina</taxon>
        <taxon>Arionoidea</taxon>
        <taxon>Arionidae</taxon>
        <taxon>Arion</taxon>
    </lineage>
</organism>
<gene>
    <name evidence="1" type="primary">ORF222123</name>
</gene>
<sequence>EDIEIQAYDDMIIEQMLPRYNKDIAAVPHNCYHRQVITTSNANRTIALDVRWTPNLNQSSIFTETDTCDTDFISVYDGLNESAPLLFSSCRKLDMPNNNV</sequence>
<reference evidence="1" key="1">
    <citation type="submission" date="2014-12" db="EMBL/GenBank/DDBJ databases">
        <title>Insight into the proteome of Arion vulgaris.</title>
        <authorList>
            <person name="Aradska J."/>
            <person name="Bulat T."/>
            <person name="Smidak R."/>
            <person name="Sarate P."/>
            <person name="Gangsoo J."/>
            <person name="Sialana F."/>
            <person name="Bilban M."/>
            <person name="Lubec G."/>
        </authorList>
    </citation>
    <scope>NUCLEOTIDE SEQUENCE</scope>
    <source>
        <tissue evidence="1">Skin</tissue>
    </source>
</reference>